<dbReference type="InParanoid" id="Q2FR01"/>
<keyword evidence="4" id="KW-0472">Membrane</keyword>
<dbReference type="STRING" id="323259.Mhun_2045"/>
<accession>Q2FR01</accession>
<keyword evidence="2 3" id="KW-0802">TPR repeat</keyword>
<dbReference type="Proteomes" id="UP000001941">
    <property type="component" value="Chromosome"/>
</dbReference>
<evidence type="ECO:0000256" key="4">
    <source>
        <dbReference type="SAM" id="Phobius"/>
    </source>
</evidence>
<dbReference type="Pfam" id="PF13181">
    <property type="entry name" value="TPR_8"/>
    <property type="match status" value="1"/>
</dbReference>
<dbReference type="EnsemblBacteria" id="ABD41753">
    <property type="protein sequence ID" value="ABD41753"/>
    <property type="gene ID" value="Mhun_2045"/>
</dbReference>
<dbReference type="HOGENOM" id="CLU_1369532_0_0_2"/>
<dbReference type="KEGG" id="mhu:Mhun_2045"/>
<evidence type="ECO:0000313" key="6">
    <source>
        <dbReference type="Proteomes" id="UP000001941"/>
    </source>
</evidence>
<dbReference type="eggNOG" id="arCOG03032">
    <property type="taxonomic scope" value="Archaea"/>
</dbReference>
<dbReference type="PANTHER" id="PTHR44943">
    <property type="entry name" value="CELLULOSE SYNTHASE OPERON PROTEIN C"/>
    <property type="match status" value="1"/>
</dbReference>
<dbReference type="PROSITE" id="PS50293">
    <property type="entry name" value="TPR_REGION"/>
    <property type="match status" value="1"/>
</dbReference>
<dbReference type="PROSITE" id="PS50005">
    <property type="entry name" value="TPR"/>
    <property type="match status" value="2"/>
</dbReference>
<gene>
    <name evidence="5" type="ordered locus">Mhun_2045</name>
</gene>
<dbReference type="InterPro" id="IPR051685">
    <property type="entry name" value="Ycf3/AcsC/BcsC/TPR_MFPF"/>
</dbReference>
<evidence type="ECO:0000256" key="3">
    <source>
        <dbReference type="PROSITE-ProRule" id="PRU00339"/>
    </source>
</evidence>
<reference evidence="6" key="1">
    <citation type="journal article" date="2016" name="Stand. Genomic Sci.">
        <title>Complete genome sequence of Methanospirillum hungatei type strain JF1.</title>
        <authorList>
            <person name="Gunsalus R.P."/>
            <person name="Cook L.E."/>
            <person name="Crable B."/>
            <person name="Rohlin L."/>
            <person name="McDonald E."/>
            <person name="Mouttaki H."/>
            <person name="Sieber J.R."/>
            <person name="Poweleit N."/>
            <person name="Zhou H."/>
            <person name="Lapidus A.L."/>
            <person name="Daligault H.E."/>
            <person name="Land M."/>
            <person name="Gilna P."/>
            <person name="Ivanova N."/>
            <person name="Kyrpides N."/>
            <person name="Culley D.E."/>
            <person name="McInerney M.J."/>
        </authorList>
    </citation>
    <scope>NUCLEOTIDE SEQUENCE [LARGE SCALE GENOMIC DNA]</scope>
    <source>
        <strain evidence="6">ATCC 27890 / DSM 864 / NBRC 100397 / JF-1</strain>
    </source>
</reference>
<evidence type="ECO:0000256" key="2">
    <source>
        <dbReference type="ARBA" id="ARBA00022803"/>
    </source>
</evidence>
<dbReference type="OrthoDB" id="115601at2157"/>
<dbReference type="AlphaFoldDB" id="Q2FR01"/>
<dbReference type="InterPro" id="IPR019734">
    <property type="entry name" value="TPR_rpt"/>
</dbReference>
<dbReference type="SMART" id="SM00028">
    <property type="entry name" value="TPR"/>
    <property type="match status" value="3"/>
</dbReference>
<feature type="repeat" description="TPR" evidence="3">
    <location>
        <begin position="58"/>
        <end position="91"/>
    </location>
</feature>
<feature type="transmembrane region" description="Helical" evidence="4">
    <location>
        <begin position="175"/>
        <end position="194"/>
    </location>
</feature>
<dbReference type="Pfam" id="PF00515">
    <property type="entry name" value="TPR_1"/>
    <property type="match status" value="1"/>
</dbReference>
<keyword evidence="4" id="KW-0812">Transmembrane</keyword>
<protein>
    <submittedName>
        <fullName evidence="5">Tetratricopeptide TPR_2</fullName>
    </submittedName>
</protein>
<feature type="repeat" description="TPR" evidence="3">
    <location>
        <begin position="92"/>
        <end position="125"/>
    </location>
</feature>
<dbReference type="SUPFAM" id="SSF48452">
    <property type="entry name" value="TPR-like"/>
    <property type="match status" value="1"/>
</dbReference>
<name>Q2FR01_METHJ</name>
<evidence type="ECO:0000256" key="1">
    <source>
        <dbReference type="ARBA" id="ARBA00022737"/>
    </source>
</evidence>
<evidence type="ECO:0000313" key="5">
    <source>
        <dbReference type="EMBL" id="ABD41753.1"/>
    </source>
</evidence>
<keyword evidence="1" id="KW-0677">Repeat</keyword>
<dbReference type="PANTHER" id="PTHR44943:SF8">
    <property type="entry name" value="TPR REPEAT-CONTAINING PROTEIN MJ0263"/>
    <property type="match status" value="1"/>
</dbReference>
<keyword evidence="6" id="KW-1185">Reference proteome</keyword>
<dbReference type="RefSeq" id="WP_011449012.1">
    <property type="nucleotide sequence ID" value="NC_007796.1"/>
</dbReference>
<organism evidence="5 6">
    <name type="scientific">Methanospirillum hungatei JF-1 (strain ATCC 27890 / DSM 864 / NBRC 100397 / JF-1)</name>
    <dbReference type="NCBI Taxonomy" id="323259"/>
    <lineage>
        <taxon>Archaea</taxon>
        <taxon>Methanobacteriati</taxon>
        <taxon>Methanobacteriota</taxon>
        <taxon>Stenosarchaea group</taxon>
        <taxon>Methanomicrobia</taxon>
        <taxon>Methanomicrobiales</taxon>
        <taxon>Methanospirillaceae</taxon>
        <taxon>Methanospirillum</taxon>
    </lineage>
</organism>
<proteinExistence type="predicted"/>
<dbReference type="InterPro" id="IPR011990">
    <property type="entry name" value="TPR-like_helical_dom_sf"/>
</dbReference>
<dbReference type="GeneID" id="3923785"/>
<dbReference type="EMBL" id="CP000254">
    <property type="protein sequence ID" value="ABD41753.1"/>
    <property type="molecule type" value="Genomic_DNA"/>
</dbReference>
<sequence>MKHYFILVVWCVYLVCAGSSGWVPTPTPDMDQLEAEYRAEEYVLSEYHNLTGKTDKEADRLMLQGLMLSQSGRYAESKEYFSKVTTLTPDNPDAWYYLGMSEYRLNQSENAIKAFHKSLEINPDFAYGYYGLSLVYAQQGDIWKQSDALSRALEIEEKAGVESHNQGAPVQTTPAIPLCTATAIIGILCAGIWFENHKR</sequence>
<keyword evidence="4" id="KW-1133">Transmembrane helix</keyword>
<dbReference type="Gene3D" id="1.25.40.10">
    <property type="entry name" value="Tetratricopeptide repeat domain"/>
    <property type="match status" value="1"/>
</dbReference>